<dbReference type="InterPro" id="IPR038666">
    <property type="entry name" value="SSP1_head-tail_sf"/>
</dbReference>
<protein>
    <submittedName>
        <fullName evidence="1">Head-tail adaptor protein</fullName>
    </submittedName>
</protein>
<evidence type="ECO:0000313" key="2">
    <source>
        <dbReference type="Proteomes" id="UP000093352"/>
    </source>
</evidence>
<proteinExistence type="predicted"/>
<dbReference type="NCBIfam" id="TIGR01563">
    <property type="entry name" value="gp16_SPP1"/>
    <property type="match status" value="1"/>
</dbReference>
<evidence type="ECO:0000313" key="1">
    <source>
        <dbReference type="EMBL" id="RDY20712.1"/>
    </source>
</evidence>
<gene>
    <name evidence="1" type="ORF">BBG48_008485</name>
</gene>
<comment type="caution">
    <text evidence="1">The sequence shown here is derived from an EMBL/GenBank/DDBJ whole genome shotgun (WGS) entry which is preliminary data.</text>
</comment>
<dbReference type="AlphaFoldDB" id="A0A371IJP3"/>
<dbReference type="InterPro" id="IPR008767">
    <property type="entry name" value="Phage_SPP1_head-tail_adaptor"/>
</dbReference>
<reference evidence="1 2" key="1">
    <citation type="journal article" date="2016" name="Genome Announc.">
        <title>Draft Genome Sequence of Criibacterium bergeronii gen. nov., sp. nov., Strain CCRI-22567T, Isolated from a Vaginal Sample from a Woman with Bacterial Vaginosis.</title>
        <authorList>
            <person name="Maheux A.F."/>
            <person name="Berube E."/>
            <person name="Boudreau D.K."/>
            <person name="Raymond F."/>
            <person name="Corbeil J."/>
            <person name="Roy P.H."/>
            <person name="Boissinot M."/>
            <person name="Omar R.F."/>
        </authorList>
    </citation>
    <scope>NUCLEOTIDE SEQUENCE [LARGE SCALE GENOMIC DNA]</scope>
    <source>
        <strain evidence="1 2">CCRI-22567</strain>
    </source>
</reference>
<accession>A0A371IJP3</accession>
<dbReference type="Pfam" id="PF05521">
    <property type="entry name" value="Phage_HCP"/>
    <property type="match status" value="1"/>
</dbReference>
<dbReference type="Proteomes" id="UP000093352">
    <property type="component" value="Unassembled WGS sequence"/>
</dbReference>
<name>A0A371IJP3_9FIRM</name>
<dbReference type="RefSeq" id="WP_068914013.1">
    <property type="nucleotide sequence ID" value="NZ_MBEW02000022.1"/>
</dbReference>
<organism evidence="1 2">
    <name type="scientific">Criibacterium bergeronii</name>
    <dbReference type="NCBI Taxonomy" id="1871336"/>
    <lineage>
        <taxon>Bacteria</taxon>
        <taxon>Bacillati</taxon>
        <taxon>Bacillota</taxon>
        <taxon>Clostridia</taxon>
        <taxon>Peptostreptococcales</taxon>
        <taxon>Filifactoraceae</taxon>
        <taxon>Criibacterium</taxon>
    </lineage>
</organism>
<dbReference type="Gene3D" id="2.40.10.270">
    <property type="entry name" value="Bacteriophage SPP1 head-tail adaptor protein"/>
    <property type="match status" value="1"/>
</dbReference>
<dbReference type="STRING" id="1871336.BBG48_05270"/>
<keyword evidence="2" id="KW-1185">Reference proteome</keyword>
<dbReference type="EMBL" id="MBEW02000022">
    <property type="protein sequence ID" value="RDY20712.1"/>
    <property type="molecule type" value="Genomic_DNA"/>
</dbReference>
<sequence>MKNKQQLFNDVNRVFDTPFIIQEKTVIQDENGIEAETWKDKYKLFAAAKSLFGSEYELARQRTDKKTVKFIVRAGVHITSDMQIIFDGNAYDIENVDNIGFKNELLEIKATLRGVR</sequence>